<keyword evidence="1" id="KW-0472">Membrane</keyword>
<keyword evidence="1" id="KW-1133">Transmembrane helix</keyword>
<name>A0A0L0VIJ2_9BASI</name>
<evidence type="ECO:0000313" key="2">
    <source>
        <dbReference type="EMBL" id="KNE98809.1"/>
    </source>
</evidence>
<reference evidence="3" key="1">
    <citation type="submission" date="2014-03" db="EMBL/GenBank/DDBJ databases">
        <title>The Genome Sequence of Puccinia striiformis f. sp. tritici PST-78.</title>
        <authorList>
            <consortium name="The Broad Institute Genome Sequencing Platform"/>
            <person name="Cuomo C."/>
            <person name="Hulbert S."/>
            <person name="Chen X."/>
            <person name="Walker B."/>
            <person name="Young S.K."/>
            <person name="Zeng Q."/>
            <person name="Gargeya S."/>
            <person name="Fitzgerald M."/>
            <person name="Haas B."/>
            <person name="Abouelleil A."/>
            <person name="Alvarado L."/>
            <person name="Arachchi H.M."/>
            <person name="Berlin A.M."/>
            <person name="Chapman S.B."/>
            <person name="Goldberg J."/>
            <person name="Griggs A."/>
            <person name="Gujja S."/>
            <person name="Hansen M."/>
            <person name="Howarth C."/>
            <person name="Imamovic A."/>
            <person name="Larimer J."/>
            <person name="McCowan C."/>
            <person name="Montmayeur A."/>
            <person name="Murphy C."/>
            <person name="Neiman D."/>
            <person name="Pearson M."/>
            <person name="Priest M."/>
            <person name="Roberts A."/>
            <person name="Saif S."/>
            <person name="Shea T."/>
            <person name="Sisk P."/>
            <person name="Sykes S."/>
            <person name="Wortman J."/>
            <person name="Nusbaum C."/>
            <person name="Birren B."/>
        </authorList>
    </citation>
    <scope>NUCLEOTIDE SEQUENCE [LARGE SCALE GENOMIC DNA]</scope>
    <source>
        <strain evidence="3">race PST-78</strain>
    </source>
</reference>
<evidence type="ECO:0000313" key="3">
    <source>
        <dbReference type="Proteomes" id="UP000054564"/>
    </source>
</evidence>
<proteinExistence type="predicted"/>
<dbReference type="Proteomes" id="UP000054564">
    <property type="component" value="Unassembled WGS sequence"/>
</dbReference>
<keyword evidence="3" id="KW-1185">Reference proteome</keyword>
<gene>
    <name evidence="2" type="ORF">PSTG_07996</name>
</gene>
<keyword evidence="1" id="KW-0812">Transmembrane</keyword>
<organism evidence="2 3">
    <name type="scientific">Puccinia striiformis f. sp. tritici PST-78</name>
    <dbReference type="NCBI Taxonomy" id="1165861"/>
    <lineage>
        <taxon>Eukaryota</taxon>
        <taxon>Fungi</taxon>
        <taxon>Dikarya</taxon>
        <taxon>Basidiomycota</taxon>
        <taxon>Pucciniomycotina</taxon>
        <taxon>Pucciniomycetes</taxon>
        <taxon>Pucciniales</taxon>
        <taxon>Pucciniaceae</taxon>
        <taxon>Puccinia</taxon>
    </lineage>
</organism>
<dbReference type="AlphaFoldDB" id="A0A0L0VIJ2"/>
<evidence type="ECO:0000256" key="1">
    <source>
        <dbReference type="SAM" id="Phobius"/>
    </source>
</evidence>
<dbReference type="EMBL" id="AJIL01000053">
    <property type="protein sequence ID" value="KNE98809.1"/>
    <property type="molecule type" value="Genomic_DNA"/>
</dbReference>
<sequence length="140" mass="15492">MHSHFICAQSSCLLSAEEADQVFEIAARDSGGPGRLLLGFKLAHQLRNQFAASISEFDIELFSDLILSNLIHHPHRFLSLIKNHSRSRSHQSIKSKYEEPIIVDFHHSGGASTSFWAGITSCNLLVIEIVGTGLYFLISG</sequence>
<feature type="transmembrane region" description="Helical" evidence="1">
    <location>
        <begin position="115"/>
        <end position="138"/>
    </location>
</feature>
<comment type="caution">
    <text evidence="2">The sequence shown here is derived from an EMBL/GenBank/DDBJ whole genome shotgun (WGS) entry which is preliminary data.</text>
</comment>
<protein>
    <submittedName>
        <fullName evidence="2">Uncharacterized protein</fullName>
    </submittedName>
</protein>
<accession>A0A0L0VIJ2</accession>